<gene>
    <name evidence="1" type="ORF">H8K43_01955</name>
</gene>
<dbReference type="Proteomes" id="UP000654304">
    <property type="component" value="Unassembled WGS sequence"/>
</dbReference>
<reference evidence="1 2" key="1">
    <citation type="submission" date="2020-08" db="EMBL/GenBank/DDBJ databases">
        <title>Novel species isolated from subtropical streams in China.</title>
        <authorList>
            <person name="Lu H."/>
        </authorList>
    </citation>
    <scope>NUCLEOTIDE SEQUENCE [LARGE SCALE GENOMIC DNA]</scope>
    <source>
        <strain evidence="1 2">CY22W</strain>
    </source>
</reference>
<proteinExistence type="predicted"/>
<protein>
    <submittedName>
        <fullName evidence="1">Uncharacterized protein</fullName>
    </submittedName>
</protein>
<keyword evidence="2" id="KW-1185">Reference proteome</keyword>
<organism evidence="1 2">
    <name type="scientific">Undibacterium curvum</name>
    <dbReference type="NCBI Taxonomy" id="2762294"/>
    <lineage>
        <taxon>Bacteria</taxon>
        <taxon>Pseudomonadati</taxon>
        <taxon>Pseudomonadota</taxon>
        <taxon>Betaproteobacteria</taxon>
        <taxon>Burkholderiales</taxon>
        <taxon>Oxalobacteraceae</taxon>
        <taxon>Undibacterium</taxon>
    </lineage>
</organism>
<evidence type="ECO:0000313" key="1">
    <source>
        <dbReference type="EMBL" id="MBC3930421.1"/>
    </source>
</evidence>
<dbReference type="RefSeq" id="WP_222610925.1">
    <property type="nucleotide sequence ID" value="NZ_JACOGD010000001.1"/>
</dbReference>
<dbReference type="EMBL" id="JACOGD010000001">
    <property type="protein sequence ID" value="MBC3930421.1"/>
    <property type="molecule type" value="Genomic_DNA"/>
</dbReference>
<comment type="caution">
    <text evidence="1">The sequence shown here is derived from an EMBL/GenBank/DDBJ whole genome shotgun (WGS) entry which is preliminary data.</text>
</comment>
<sequence length="105" mass="11943">MDTLSHSGRTVITHDSGLMILMKSRFRITKDKVDDEFLYLSPNVFTLTPLNFLLSKLPARCFIIANSISSLYNQSSFFGWGSVCYVSPLNYQPNEPLQRIIRGAH</sequence>
<name>A0ABR7A0H7_9BURK</name>
<evidence type="ECO:0000313" key="2">
    <source>
        <dbReference type="Proteomes" id="UP000654304"/>
    </source>
</evidence>
<accession>A0ABR7A0H7</accession>